<dbReference type="GO" id="GO:0004820">
    <property type="term" value="F:glycine-tRNA ligase activity"/>
    <property type="evidence" value="ECO:0007669"/>
    <property type="project" value="UniProtKB-EC"/>
</dbReference>
<protein>
    <submittedName>
        <fullName evidence="1">Anticodon binding domain-containing protein</fullName>
        <ecNumber evidence="1">6.1.1.14</ecNumber>
    </submittedName>
</protein>
<proteinExistence type="predicted"/>
<organism evidence="1 2">
    <name type="scientific">Toxoplasma gondii MAS</name>
    <dbReference type="NCBI Taxonomy" id="943118"/>
    <lineage>
        <taxon>Eukaryota</taxon>
        <taxon>Sar</taxon>
        <taxon>Alveolata</taxon>
        <taxon>Apicomplexa</taxon>
        <taxon>Conoidasida</taxon>
        <taxon>Coccidia</taxon>
        <taxon>Eucoccidiorida</taxon>
        <taxon>Eimeriorina</taxon>
        <taxon>Sarcocystidae</taxon>
        <taxon>Toxoplasma</taxon>
    </lineage>
</organism>
<evidence type="ECO:0000313" key="2">
    <source>
        <dbReference type="Proteomes" id="UP000028821"/>
    </source>
</evidence>
<dbReference type="VEuPathDB" id="ToxoDB:TGMAS_254200A"/>
<sequence length="247" mass="25736">MVGVRLLSSFFFCVVSSLFRFIPAVSLAFPPSGSAFPLHRRRLGALAFSLLNGKELSTVASPLSPYGASGDSKTSRASLFQVTPRPYSFAFPSSPSASSSLAASSLPPLRPPSLGAGGGQANGASFASSLCRNSVRLSFSPTGGQRATNVSGAQATEGDRRLGRLGAALSRMPTNEPSIGRKEKATRIRQPPLNCSRGQHAAARDADRDVGRDAEGVTAGEAFGLRMLIPVLLFSNSGVYQTNACLS</sequence>
<gene>
    <name evidence="1" type="ORF">TGMAS_254200A</name>
</gene>
<comment type="caution">
    <text evidence="1">The sequence shown here is derived from an EMBL/GenBank/DDBJ whole genome shotgun (WGS) entry which is preliminary data.</text>
</comment>
<accession>A0A086QQY2</accession>
<keyword evidence="1" id="KW-0436">Ligase</keyword>
<dbReference type="AlphaFoldDB" id="A0A086QQY2"/>
<evidence type="ECO:0000313" key="1">
    <source>
        <dbReference type="EMBL" id="KFH15014.1"/>
    </source>
</evidence>
<dbReference type="Proteomes" id="UP000028821">
    <property type="component" value="Unassembled WGS sequence"/>
</dbReference>
<name>A0A086QQY2_TOXGO</name>
<reference evidence="1 2" key="1">
    <citation type="submission" date="2014-04" db="EMBL/GenBank/DDBJ databases">
        <authorList>
            <person name="Sibley D."/>
            <person name="Venepally P."/>
            <person name="Karamycheva S."/>
            <person name="Hadjithomas M."/>
            <person name="Khan A."/>
            <person name="Brunk B."/>
            <person name="Roos D."/>
            <person name="Caler E."/>
            <person name="Lorenzi H."/>
        </authorList>
    </citation>
    <scope>NUCLEOTIDE SEQUENCE [LARGE SCALE GENOMIC DNA]</scope>
    <source>
        <strain evidence="1 2">MAS</strain>
    </source>
</reference>
<dbReference type="EC" id="6.1.1.14" evidence="1"/>
<dbReference type="EMBL" id="AEXC02001029">
    <property type="protein sequence ID" value="KFH15014.1"/>
    <property type="molecule type" value="Genomic_DNA"/>
</dbReference>